<organism evidence="3">
    <name type="scientific">Rheinheimera sp. BAL341</name>
    <dbReference type="NCBI Taxonomy" id="1708203"/>
    <lineage>
        <taxon>Bacteria</taxon>
        <taxon>Pseudomonadati</taxon>
        <taxon>Pseudomonadota</taxon>
        <taxon>Gammaproteobacteria</taxon>
        <taxon>Chromatiales</taxon>
        <taxon>Chromatiaceae</taxon>
        <taxon>Rheinheimera</taxon>
    </lineage>
</organism>
<dbReference type="Pfam" id="PF16976">
    <property type="entry name" value="RcpC"/>
    <property type="match status" value="1"/>
</dbReference>
<evidence type="ECO:0000313" key="3">
    <source>
        <dbReference type="EMBL" id="VHO02302.1"/>
    </source>
</evidence>
<dbReference type="InterPro" id="IPR013974">
    <property type="entry name" value="SAF"/>
</dbReference>
<feature type="transmembrane region" description="Helical" evidence="1">
    <location>
        <begin position="12"/>
        <end position="34"/>
    </location>
</feature>
<dbReference type="NCBIfam" id="TIGR03177">
    <property type="entry name" value="pilus_cpaB"/>
    <property type="match status" value="1"/>
</dbReference>
<dbReference type="CDD" id="cd11614">
    <property type="entry name" value="SAF_CpaB_FlgA_like"/>
    <property type="match status" value="1"/>
</dbReference>
<dbReference type="InterPro" id="IPR017592">
    <property type="entry name" value="Pilus_assmbl_Flp-typ_CpaB"/>
</dbReference>
<accession>A0A486XLB0</accession>
<protein>
    <submittedName>
        <fullName evidence="3">Flp pilus assembly protein RcpC/CpaB</fullName>
    </submittedName>
</protein>
<dbReference type="EMBL" id="CAAJGR010000061">
    <property type="protein sequence ID" value="VHO02302.1"/>
    <property type="molecule type" value="Genomic_DNA"/>
</dbReference>
<dbReference type="InterPro" id="IPR031571">
    <property type="entry name" value="RcpC_dom"/>
</dbReference>
<keyword evidence="1" id="KW-0812">Transmembrane</keyword>
<evidence type="ECO:0000256" key="1">
    <source>
        <dbReference type="SAM" id="Phobius"/>
    </source>
</evidence>
<evidence type="ECO:0000259" key="2">
    <source>
        <dbReference type="SMART" id="SM00858"/>
    </source>
</evidence>
<name>A0A486XLB0_9GAMM</name>
<keyword evidence="1" id="KW-0472">Membrane</keyword>
<feature type="domain" description="SAF" evidence="2">
    <location>
        <begin position="52"/>
        <end position="116"/>
    </location>
</feature>
<dbReference type="SMART" id="SM00858">
    <property type="entry name" value="SAF"/>
    <property type="match status" value="1"/>
</dbReference>
<dbReference type="AlphaFoldDB" id="A0A486XLB0"/>
<reference evidence="3" key="1">
    <citation type="submission" date="2019-04" db="EMBL/GenBank/DDBJ databases">
        <authorList>
            <person name="Brambilla D."/>
        </authorList>
    </citation>
    <scope>NUCLEOTIDE SEQUENCE</scope>
    <source>
        <strain evidence="3">BAL1</strain>
    </source>
</reference>
<dbReference type="Pfam" id="PF08666">
    <property type="entry name" value="SAF"/>
    <property type="match status" value="1"/>
</dbReference>
<keyword evidence="1" id="KW-1133">Transmembrane helix</keyword>
<proteinExistence type="predicted"/>
<sequence length="317" mass="33879">MVVNVDQSKKSWLLLVVALGVAALAFWLASQYLANKESIIRQEAKRELGETITIVVASRDVAAGEPVGPDNMAVAEVDAEFVSGAAITPDQFSAVNGRITSFAMSQGEPLVAHYLGGQSIARFSDLLNQGERAVTLEIDNLNAVAGMLLPGDYVDVMLLQESKEQSASDNKILQPLLQKVRILSVDAISLITREDDFFHFKTGSAVLDYGTVTVAVKYRDAAMLALARESGELAFMLRGKQDASSTNMGVVTAADFVAGNSAAGKQYQLIGGSTAENGALTVRYMQQEVALPRSNQNNAISVPLVIPQVEKTSQVVN</sequence>
<gene>
    <name evidence="3" type="ORF">BAL341_716</name>
</gene>